<comment type="caution">
    <text evidence="3">The sequence shown here is derived from an EMBL/GenBank/DDBJ whole genome shotgun (WGS) entry which is preliminary data.</text>
</comment>
<dbReference type="AlphaFoldDB" id="A0A2M7ARE3"/>
<keyword evidence="2" id="KW-1133">Transmembrane helix</keyword>
<keyword evidence="2" id="KW-0472">Membrane</keyword>
<protein>
    <submittedName>
        <fullName evidence="3">Uncharacterized protein</fullName>
    </submittedName>
</protein>
<feature type="compositionally biased region" description="Pro residues" evidence="1">
    <location>
        <begin position="81"/>
        <end position="91"/>
    </location>
</feature>
<dbReference type="EMBL" id="PEWA01000050">
    <property type="protein sequence ID" value="PIU73198.1"/>
    <property type="molecule type" value="Genomic_DNA"/>
</dbReference>
<keyword evidence="2" id="KW-0812">Transmembrane</keyword>
<gene>
    <name evidence="3" type="ORF">COS78_03630</name>
</gene>
<name>A0A2M7ARE3_9BACT</name>
<sequence>MACCQDKECSCGGSSSSFVFGLIIGAFLAAAVIILTSKDKDKIIKNIRNKIDDLFKDKIPEIKKNLPEIKKKISVIIPKNLSPPPVTPSPQKPVKLFKKPKK</sequence>
<evidence type="ECO:0000313" key="4">
    <source>
        <dbReference type="Proteomes" id="UP000231407"/>
    </source>
</evidence>
<proteinExistence type="predicted"/>
<accession>A0A2M7ARE3</accession>
<feature type="transmembrane region" description="Helical" evidence="2">
    <location>
        <begin position="18"/>
        <end position="36"/>
    </location>
</feature>
<feature type="region of interest" description="Disordered" evidence="1">
    <location>
        <begin position="79"/>
        <end position="102"/>
    </location>
</feature>
<evidence type="ECO:0000313" key="3">
    <source>
        <dbReference type="EMBL" id="PIU73198.1"/>
    </source>
</evidence>
<reference evidence="4" key="1">
    <citation type="submission" date="2017-09" db="EMBL/GenBank/DDBJ databases">
        <title>Depth-based differentiation of microbial function through sediment-hosted aquifers and enrichment of novel symbionts in the deep terrestrial subsurface.</title>
        <authorList>
            <person name="Probst A.J."/>
            <person name="Ladd B."/>
            <person name="Jarett J.K."/>
            <person name="Geller-Mcgrath D.E."/>
            <person name="Sieber C.M.K."/>
            <person name="Emerson J.B."/>
            <person name="Anantharaman K."/>
            <person name="Thomas B.C."/>
            <person name="Malmstrom R."/>
            <person name="Stieglmeier M."/>
            <person name="Klingl A."/>
            <person name="Woyke T."/>
            <person name="Ryan C.M."/>
            <person name="Banfield J.F."/>
        </authorList>
    </citation>
    <scope>NUCLEOTIDE SEQUENCE [LARGE SCALE GENOMIC DNA]</scope>
</reference>
<organism evidence="3 4">
    <name type="scientific">Candidatus Shapirobacteria bacterium CG06_land_8_20_14_3_00_40_12</name>
    <dbReference type="NCBI Taxonomy" id="1974881"/>
    <lineage>
        <taxon>Bacteria</taxon>
        <taxon>Candidatus Shapironibacteriota</taxon>
    </lineage>
</organism>
<dbReference type="Proteomes" id="UP000231407">
    <property type="component" value="Unassembled WGS sequence"/>
</dbReference>
<evidence type="ECO:0000256" key="1">
    <source>
        <dbReference type="SAM" id="MobiDB-lite"/>
    </source>
</evidence>
<evidence type="ECO:0000256" key="2">
    <source>
        <dbReference type="SAM" id="Phobius"/>
    </source>
</evidence>